<dbReference type="AlphaFoldDB" id="A0A495RHH1"/>
<dbReference type="EMBL" id="RBWY01000001">
    <property type="protein sequence ID" value="RKS86977.1"/>
    <property type="molecule type" value="Genomic_DNA"/>
</dbReference>
<evidence type="ECO:0000259" key="1">
    <source>
        <dbReference type="PROSITE" id="PS51671"/>
    </source>
</evidence>
<dbReference type="SUPFAM" id="SSF55021">
    <property type="entry name" value="ACT-like"/>
    <property type="match status" value="1"/>
</dbReference>
<name>A0A495RHH1_9GAMM</name>
<organism evidence="2 3">
    <name type="scientific">Orbus hercynius</name>
    <dbReference type="NCBI Taxonomy" id="593135"/>
    <lineage>
        <taxon>Bacteria</taxon>
        <taxon>Pseudomonadati</taxon>
        <taxon>Pseudomonadota</taxon>
        <taxon>Gammaproteobacteria</taxon>
        <taxon>Orbales</taxon>
        <taxon>Orbaceae</taxon>
        <taxon>Orbus</taxon>
    </lineage>
</organism>
<comment type="caution">
    <text evidence="2">The sequence shown here is derived from an EMBL/GenBank/DDBJ whole genome shotgun (WGS) entry which is preliminary data.</text>
</comment>
<gene>
    <name evidence="2" type="ORF">DES39_0183</name>
</gene>
<dbReference type="PROSITE" id="PS51671">
    <property type="entry name" value="ACT"/>
    <property type="match status" value="1"/>
</dbReference>
<dbReference type="Gene3D" id="3.30.70.260">
    <property type="match status" value="1"/>
</dbReference>
<dbReference type="OrthoDB" id="6198158at2"/>
<dbReference type="InterPro" id="IPR002912">
    <property type="entry name" value="ACT_dom"/>
</dbReference>
<evidence type="ECO:0000313" key="2">
    <source>
        <dbReference type="EMBL" id="RKS86977.1"/>
    </source>
</evidence>
<dbReference type="Pfam" id="PF13710">
    <property type="entry name" value="ACT_5"/>
    <property type="match status" value="1"/>
</dbReference>
<sequence>METYQLLINAHDRPGSLERILRVIRHRGCKVVTLNMQTHDQTRLLIKVELTNVKSKQQIYDQLLKLADIVTMNEQE</sequence>
<dbReference type="InterPro" id="IPR045865">
    <property type="entry name" value="ACT-like_dom_sf"/>
</dbReference>
<dbReference type="Proteomes" id="UP000278542">
    <property type="component" value="Unassembled WGS sequence"/>
</dbReference>
<dbReference type="RefSeq" id="WP_121143900.1">
    <property type="nucleotide sequence ID" value="NZ_RBWY01000001.1"/>
</dbReference>
<evidence type="ECO:0000313" key="3">
    <source>
        <dbReference type="Proteomes" id="UP000278542"/>
    </source>
</evidence>
<accession>A0A495RHH1</accession>
<proteinExistence type="predicted"/>
<feature type="domain" description="ACT" evidence="1">
    <location>
        <begin position="5"/>
        <end position="76"/>
    </location>
</feature>
<reference evidence="2 3" key="1">
    <citation type="submission" date="2018-10" db="EMBL/GenBank/DDBJ databases">
        <title>Genomic Encyclopedia of Type Strains, Phase IV (KMG-IV): sequencing the most valuable type-strain genomes for metagenomic binning, comparative biology and taxonomic classification.</title>
        <authorList>
            <person name="Goeker M."/>
        </authorList>
    </citation>
    <scope>NUCLEOTIDE SEQUENCE [LARGE SCALE GENOMIC DNA]</scope>
    <source>
        <strain evidence="2 3">DSM 22228</strain>
    </source>
</reference>
<protein>
    <submittedName>
        <fullName evidence="2">Acetolactate synthase small subunit</fullName>
    </submittedName>
</protein>
<keyword evidence="3" id="KW-1185">Reference proteome</keyword>